<protein>
    <submittedName>
        <fullName evidence="2">Uncharacterized protein</fullName>
    </submittedName>
</protein>
<keyword evidence="3" id="KW-1185">Reference proteome</keyword>
<feature type="region of interest" description="Disordered" evidence="1">
    <location>
        <begin position="1"/>
        <end position="27"/>
    </location>
</feature>
<dbReference type="Proteomes" id="UP001283341">
    <property type="component" value="Unassembled WGS sequence"/>
</dbReference>
<dbReference type="AlphaFoldDB" id="A0AAE0ITC8"/>
<feature type="region of interest" description="Disordered" evidence="1">
    <location>
        <begin position="540"/>
        <end position="572"/>
    </location>
</feature>
<proteinExistence type="predicted"/>
<evidence type="ECO:0000256" key="1">
    <source>
        <dbReference type="SAM" id="MobiDB-lite"/>
    </source>
</evidence>
<dbReference type="EMBL" id="JAUEDM010000001">
    <property type="protein sequence ID" value="KAK3330863.1"/>
    <property type="molecule type" value="Genomic_DNA"/>
</dbReference>
<evidence type="ECO:0000313" key="3">
    <source>
        <dbReference type="Proteomes" id="UP001283341"/>
    </source>
</evidence>
<accession>A0AAE0ITC8</accession>
<feature type="compositionally biased region" description="Basic and acidic residues" evidence="1">
    <location>
        <begin position="689"/>
        <end position="721"/>
    </location>
</feature>
<feature type="region of interest" description="Disordered" evidence="1">
    <location>
        <begin position="42"/>
        <end position="68"/>
    </location>
</feature>
<evidence type="ECO:0000313" key="2">
    <source>
        <dbReference type="EMBL" id="KAK3330863.1"/>
    </source>
</evidence>
<reference evidence="2" key="1">
    <citation type="journal article" date="2023" name="Mol. Phylogenet. Evol.">
        <title>Genome-scale phylogeny and comparative genomics of the fungal order Sordariales.</title>
        <authorList>
            <person name="Hensen N."/>
            <person name="Bonometti L."/>
            <person name="Westerberg I."/>
            <person name="Brannstrom I.O."/>
            <person name="Guillou S."/>
            <person name="Cros-Aarteil S."/>
            <person name="Calhoun S."/>
            <person name="Haridas S."/>
            <person name="Kuo A."/>
            <person name="Mondo S."/>
            <person name="Pangilinan J."/>
            <person name="Riley R."/>
            <person name="LaButti K."/>
            <person name="Andreopoulos B."/>
            <person name="Lipzen A."/>
            <person name="Chen C."/>
            <person name="Yan M."/>
            <person name="Daum C."/>
            <person name="Ng V."/>
            <person name="Clum A."/>
            <person name="Steindorff A."/>
            <person name="Ohm R.A."/>
            <person name="Martin F."/>
            <person name="Silar P."/>
            <person name="Natvig D.O."/>
            <person name="Lalanne C."/>
            <person name="Gautier V."/>
            <person name="Ament-Velasquez S.L."/>
            <person name="Kruys A."/>
            <person name="Hutchinson M.I."/>
            <person name="Powell A.J."/>
            <person name="Barry K."/>
            <person name="Miller A.N."/>
            <person name="Grigoriev I.V."/>
            <person name="Debuchy R."/>
            <person name="Gladieux P."/>
            <person name="Hiltunen Thoren M."/>
            <person name="Johannesson H."/>
        </authorList>
    </citation>
    <scope>NUCLEOTIDE SEQUENCE</scope>
    <source>
        <strain evidence="2">CBS 118394</strain>
    </source>
</reference>
<reference evidence="2" key="2">
    <citation type="submission" date="2023-06" db="EMBL/GenBank/DDBJ databases">
        <authorList>
            <consortium name="Lawrence Berkeley National Laboratory"/>
            <person name="Haridas S."/>
            <person name="Hensen N."/>
            <person name="Bonometti L."/>
            <person name="Westerberg I."/>
            <person name="Brannstrom I.O."/>
            <person name="Guillou S."/>
            <person name="Cros-Aarteil S."/>
            <person name="Calhoun S."/>
            <person name="Kuo A."/>
            <person name="Mondo S."/>
            <person name="Pangilinan J."/>
            <person name="Riley R."/>
            <person name="Labutti K."/>
            <person name="Andreopoulos B."/>
            <person name="Lipzen A."/>
            <person name="Chen C."/>
            <person name="Yanf M."/>
            <person name="Daum C."/>
            <person name="Ng V."/>
            <person name="Clum A."/>
            <person name="Steindorff A."/>
            <person name="Ohm R."/>
            <person name="Martin F."/>
            <person name="Silar P."/>
            <person name="Natvig D."/>
            <person name="Lalanne C."/>
            <person name="Gautier V."/>
            <person name="Ament-Velasquez S.L."/>
            <person name="Kruys A."/>
            <person name="Hutchinson M.I."/>
            <person name="Powell A.J."/>
            <person name="Barry K."/>
            <person name="Miller A.N."/>
            <person name="Grigoriev I.V."/>
            <person name="Debuchy R."/>
            <person name="Gladieux P."/>
            <person name="Thoren M.H."/>
            <person name="Johannesson H."/>
        </authorList>
    </citation>
    <scope>NUCLEOTIDE SEQUENCE</scope>
    <source>
        <strain evidence="2">CBS 118394</strain>
    </source>
</reference>
<name>A0AAE0ITC8_9PEZI</name>
<sequence length="721" mass="81959">MSVASLGASSSKTVRREHGPSTYRGIPASIIPRAVELNYGKQGQSGVDHHYGRQNSTHPVSFSPGPPDVKAKRRNIDIVHDPAELAKDITVKLRLPIEEDFQPDLEAFCRLRRLGRFKDANDHFEAKLKHLSTVPYVLVHYAEMLLASGDYKSLRSLSHRYKYNSSRTEALSILKSNFSAHRFSRISTSYLPGNAVEFVCDTLELLSREPAMGSTEECSGECFMHNLKDYTLAIFNWNELYHHLRGENRIWDLRDLLVSAVSLFGNQEFLFRLLSVKSFTEDLDEIWKDWSQPEFEEGTTLLQVLRVALQAARFTGDYQLQAACLKLMILHQQEPGMLMDVLGTLQLDTQGDKEGFLSTCLSKYLALVAHDGDRQSRLLTDFQMSQNTLANDGPYLSYTNTYAPKPSVLWARDVITQILVEADLKFHASLQSFLARNRNLWEQQLRNYGPRLPPGPPANGTTYHPAWIDKIPPYPLQPHPLGPIPTGNPFKSFDNSFQPLETNIQPPIPTIPRPIPKSHDNPDYYRTPFVPFPPTGNSGDRHADHVPAVNKTSNKNPNLGQNDNVKRPEDAAFRRHRKASIIETNYEDGDNDTGYSGGSSIVSDGMYLERYKPRKRNPEPRFTLLMTSYIERTTDEWLRENQDKYVAPRHSTDTEILVEEVQDPGPVNVQPMPQGPQRMDDLSEMEQAYEERAQRRTQQEGRPSEGAEQSNKGKDPERQQT</sequence>
<organism evidence="2 3">
    <name type="scientific">Apodospora peruviana</name>
    <dbReference type="NCBI Taxonomy" id="516989"/>
    <lineage>
        <taxon>Eukaryota</taxon>
        <taxon>Fungi</taxon>
        <taxon>Dikarya</taxon>
        <taxon>Ascomycota</taxon>
        <taxon>Pezizomycotina</taxon>
        <taxon>Sordariomycetes</taxon>
        <taxon>Sordariomycetidae</taxon>
        <taxon>Sordariales</taxon>
        <taxon>Lasiosphaeriaceae</taxon>
        <taxon>Apodospora</taxon>
    </lineage>
</organism>
<comment type="caution">
    <text evidence="2">The sequence shown here is derived from an EMBL/GenBank/DDBJ whole genome shotgun (WGS) entry which is preliminary data.</text>
</comment>
<feature type="compositionally biased region" description="Polar residues" evidence="1">
    <location>
        <begin position="550"/>
        <end position="563"/>
    </location>
</feature>
<feature type="region of interest" description="Disordered" evidence="1">
    <location>
        <begin position="660"/>
        <end position="721"/>
    </location>
</feature>
<gene>
    <name evidence="2" type="ORF">B0H66DRAFT_528204</name>
</gene>